<comment type="subcellular location">
    <subcellularLocation>
        <location evidence="1">Membrane</location>
        <topology evidence="1">Multi-pass membrane protein</topology>
    </subcellularLocation>
</comment>
<evidence type="ECO:0000256" key="2">
    <source>
        <dbReference type="ARBA" id="ARBA00009399"/>
    </source>
</evidence>
<dbReference type="Proteomes" id="UP001307608">
    <property type="component" value="Chromosome"/>
</dbReference>
<keyword evidence="3 6" id="KW-0812">Transmembrane</keyword>
<evidence type="ECO:0000256" key="6">
    <source>
        <dbReference type="SAM" id="Phobius"/>
    </source>
</evidence>
<evidence type="ECO:0000313" key="9">
    <source>
        <dbReference type="Proteomes" id="UP001307608"/>
    </source>
</evidence>
<feature type="transmembrane region" description="Helical" evidence="6">
    <location>
        <begin position="112"/>
        <end position="132"/>
    </location>
</feature>
<dbReference type="PANTHER" id="PTHR38459:SF1">
    <property type="entry name" value="PROPHAGE BACTOPRENOL-LINKED GLUCOSE TRANSLOCASE HOMOLOG"/>
    <property type="match status" value="1"/>
</dbReference>
<accession>A0ABM8FE07</accession>
<keyword evidence="9" id="KW-1185">Reference proteome</keyword>
<evidence type="ECO:0000256" key="4">
    <source>
        <dbReference type="ARBA" id="ARBA00022989"/>
    </source>
</evidence>
<dbReference type="PANTHER" id="PTHR38459">
    <property type="entry name" value="PROPHAGE BACTOPRENOL-LINKED GLUCOSE TRANSLOCASE HOMOLOG"/>
    <property type="match status" value="1"/>
</dbReference>
<feature type="transmembrane region" description="Helical" evidence="6">
    <location>
        <begin position="37"/>
        <end position="55"/>
    </location>
</feature>
<evidence type="ECO:0000256" key="1">
    <source>
        <dbReference type="ARBA" id="ARBA00004141"/>
    </source>
</evidence>
<evidence type="ECO:0000313" key="8">
    <source>
        <dbReference type="EMBL" id="BDX03135.1"/>
    </source>
</evidence>
<dbReference type="Pfam" id="PF04138">
    <property type="entry name" value="GtrA_DPMS_TM"/>
    <property type="match status" value="1"/>
</dbReference>
<organism evidence="8 9">
    <name type="scientific">Marinomonas pontica</name>
    <dbReference type="NCBI Taxonomy" id="264739"/>
    <lineage>
        <taxon>Bacteria</taxon>
        <taxon>Pseudomonadati</taxon>
        <taxon>Pseudomonadota</taxon>
        <taxon>Gammaproteobacteria</taxon>
        <taxon>Oceanospirillales</taxon>
        <taxon>Oceanospirillaceae</taxon>
        <taxon>Marinomonas</taxon>
    </lineage>
</organism>
<keyword evidence="4 6" id="KW-1133">Transmembrane helix</keyword>
<name>A0ABM8FE07_9GAMM</name>
<dbReference type="EMBL" id="AP027271">
    <property type="protein sequence ID" value="BDX03135.1"/>
    <property type="molecule type" value="Genomic_DNA"/>
</dbReference>
<evidence type="ECO:0000259" key="7">
    <source>
        <dbReference type="Pfam" id="PF04138"/>
    </source>
</evidence>
<sequence length="145" mass="16541">MQRLFKHTFIRFALVGGIGFLVDLASMLLLSIWLPHIAARALAFWVAATSNWWWNRTMTFRHTTSPNNKKAAVLQWMQFIGGSLIAFIPNWGCYLALMAQPPAFSDSTLDQLWPYMAMVPGVLIGMILNYLLSRFWVFSPAKLDT</sequence>
<evidence type="ECO:0000256" key="5">
    <source>
        <dbReference type="ARBA" id="ARBA00023136"/>
    </source>
</evidence>
<comment type="similarity">
    <text evidence="2">Belongs to the GtrA family.</text>
</comment>
<gene>
    <name evidence="8" type="ORF">MACH16_18830</name>
</gene>
<feature type="transmembrane region" description="Helical" evidence="6">
    <location>
        <begin position="76"/>
        <end position="97"/>
    </location>
</feature>
<dbReference type="InterPro" id="IPR051401">
    <property type="entry name" value="GtrA_CellWall_Glycosyl"/>
</dbReference>
<evidence type="ECO:0000256" key="3">
    <source>
        <dbReference type="ARBA" id="ARBA00022692"/>
    </source>
</evidence>
<keyword evidence="5 6" id="KW-0472">Membrane</keyword>
<dbReference type="InterPro" id="IPR007267">
    <property type="entry name" value="GtrA_DPMS_TM"/>
</dbReference>
<feature type="transmembrane region" description="Helical" evidence="6">
    <location>
        <begin position="12"/>
        <end position="31"/>
    </location>
</feature>
<reference evidence="8 9" key="1">
    <citation type="submission" date="2023-01" db="EMBL/GenBank/DDBJ databases">
        <title>Complete genome sequence of Marinomonas pontica strain 200518_36.</title>
        <authorList>
            <person name="Ueki S."/>
            <person name="Gajardo G."/>
            <person name="Maruyama F."/>
        </authorList>
    </citation>
    <scope>NUCLEOTIDE SEQUENCE [LARGE SCALE GENOMIC DNA]</scope>
    <source>
        <strain evidence="8 9">200518_36</strain>
    </source>
</reference>
<feature type="domain" description="GtrA/DPMS transmembrane" evidence="7">
    <location>
        <begin position="11"/>
        <end position="138"/>
    </location>
</feature>
<proteinExistence type="inferred from homology"/>
<protein>
    <recommendedName>
        <fullName evidence="7">GtrA/DPMS transmembrane domain-containing protein</fullName>
    </recommendedName>
</protein>
<dbReference type="RefSeq" id="WP_338267402.1">
    <property type="nucleotide sequence ID" value="NZ_AP027271.1"/>
</dbReference>